<evidence type="ECO:0000259" key="2">
    <source>
        <dbReference type="Pfam" id="PF13205"/>
    </source>
</evidence>
<evidence type="ECO:0000313" key="4">
    <source>
        <dbReference type="EMBL" id="PJC65523.1"/>
    </source>
</evidence>
<dbReference type="InterPro" id="IPR032812">
    <property type="entry name" value="SbsA_Ig"/>
</dbReference>
<evidence type="ECO:0000256" key="1">
    <source>
        <dbReference type="ARBA" id="ARBA00022729"/>
    </source>
</evidence>
<name>A0A2M8G1J7_9BACT</name>
<dbReference type="Proteomes" id="UP000229674">
    <property type="component" value="Unassembled WGS sequence"/>
</dbReference>
<proteinExistence type="predicted"/>
<dbReference type="AlphaFoldDB" id="A0A2M8G1J7"/>
<dbReference type="EMBL" id="PFQX01000008">
    <property type="protein sequence ID" value="PJC65523.1"/>
    <property type="molecule type" value="Genomic_DNA"/>
</dbReference>
<sequence>PTEAQGPGTYPITIQVSDGNGGIASETITVTVNEVNVAPAANGQSVTTNEDIAKDITLTATDTDLPANTLTYTILAGPSNGTLSGIAPNLTYTPNLNYNGSDSFTFKVNDGTVDSNIATVNVAITAVNDAPVATGDTATINEDIPLTISQSSLLTNDTDVDNLILTILAAGNAVNGSVAISGSDVIFTPTLNFSGIASFEYTVSDGSLTDVGLVTITVSAVNDTPVATAQSVTVTEDIAKDITLSGSDADGDSLTYSVVSGPSHGVLTDTAPNLTYTPNENYNGADSFTFKVYDGIAYSGLATVSLIVTAVNDAPEITLTSPVGGEIWSGIKDITWTASDVDTSDALTVTIKKSVDSTVWTNIATGESNDSSYSWNTASVSDGNYWIKVIVSDGTIQSEDSAISTISLDNIAPTVDSHTPSINAVNVETSTITIVFSEAVNVSDGQITLSPATTFTIGGNGTDNITLTTSPLSSNTNYTVTVTTNVEDLAGNTLAVAYSWHFTTATLYSIALNADNGGWNLISLPIVPTNTNISTVLGSASSAIHAVWTYDPTNVNANTSNGGWFVYNTNESIPSSLSTMTAGHGYWISVISDTVINGSGSLLIAGPTTPPSVSLATGWNLVGYYQIPGESSSNMTNAFKSIGTAGTGYTSLFGFNNATGASTNVGTILPGDAFWISVSPNGGKDYTPSNL</sequence>
<dbReference type="Pfam" id="PF17892">
    <property type="entry name" value="Cadherin_5"/>
    <property type="match status" value="1"/>
</dbReference>
<dbReference type="PANTHER" id="PTHR45739:SF8">
    <property type="entry name" value="FRAS1-RELATED EXTRACELLULAR MATRIX PROTEIN 1"/>
    <property type="match status" value="1"/>
</dbReference>
<evidence type="ECO:0000259" key="3">
    <source>
        <dbReference type="Pfam" id="PF17892"/>
    </source>
</evidence>
<dbReference type="PANTHER" id="PTHR45739">
    <property type="entry name" value="MATRIX PROTEIN, PUTATIVE-RELATED"/>
    <property type="match status" value="1"/>
</dbReference>
<dbReference type="Pfam" id="PF13205">
    <property type="entry name" value="Big_5"/>
    <property type="match status" value="1"/>
</dbReference>
<organism evidence="4 5">
    <name type="scientific">Candidatus Colwellbacteria bacterium CG_4_9_14_0_2_um_filter_50_12</name>
    <dbReference type="NCBI Taxonomy" id="1974538"/>
    <lineage>
        <taxon>Bacteria</taxon>
        <taxon>Candidatus Colwelliibacteriota</taxon>
    </lineage>
</organism>
<feature type="non-terminal residue" evidence="4">
    <location>
        <position position="1"/>
    </location>
</feature>
<feature type="domain" description="Cadherin-like" evidence="3">
    <location>
        <begin position="127"/>
        <end position="218"/>
    </location>
</feature>
<evidence type="ECO:0000313" key="5">
    <source>
        <dbReference type="Proteomes" id="UP000229674"/>
    </source>
</evidence>
<reference evidence="5" key="1">
    <citation type="submission" date="2017-09" db="EMBL/GenBank/DDBJ databases">
        <title>Depth-based differentiation of microbial function through sediment-hosted aquifers and enrichment of novel symbionts in the deep terrestrial subsurface.</title>
        <authorList>
            <person name="Probst A.J."/>
            <person name="Ladd B."/>
            <person name="Jarett J.K."/>
            <person name="Geller-Mcgrath D.E."/>
            <person name="Sieber C.M.K."/>
            <person name="Emerson J.B."/>
            <person name="Anantharaman K."/>
            <person name="Thomas B.C."/>
            <person name="Malmstrom R."/>
            <person name="Stieglmeier M."/>
            <person name="Klingl A."/>
            <person name="Woyke T."/>
            <person name="Ryan C.M."/>
            <person name="Banfield J.F."/>
        </authorList>
    </citation>
    <scope>NUCLEOTIDE SEQUENCE [LARGE SCALE GENOMIC DNA]</scope>
</reference>
<dbReference type="InterPro" id="IPR051561">
    <property type="entry name" value="FRAS1_ECM"/>
</dbReference>
<dbReference type="NCBIfam" id="NF012211">
    <property type="entry name" value="tand_rpt_95"/>
    <property type="match status" value="3"/>
</dbReference>
<dbReference type="GO" id="GO:0009653">
    <property type="term" value="P:anatomical structure morphogenesis"/>
    <property type="evidence" value="ECO:0007669"/>
    <property type="project" value="TreeGrafter"/>
</dbReference>
<dbReference type="Gene3D" id="2.60.40.3440">
    <property type="match status" value="2"/>
</dbReference>
<dbReference type="Gene3D" id="2.60.40.2810">
    <property type="match status" value="1"/>
</dbReference>
<accession>A0A2M8G1J7</accession>
<comment type="caution">
    <text evidence="4">The sequence shown here is derived from an EMBL/GenBank/DDBJ whole genome shotgun (WGS) entry which is preliminary data.</text>
</comment>
<protein>
    <submittedName>
        <fullName evidence="4">Uncharacterized protein</fullName>
    </submittedName>
</protein>
<gene>
    <name evidence="4" type="ORF">CO020_00180</name>
</gene>
<keyword evidence="1" id="KW-0732">Signal</keyword>
<feature type="domain" description="SbsA Ig-like" evidence="2">
    <location>
        <begin position="409"/>
        <end position="504"/>
    </location>
</feature>
<dbReference type="InterPro" id="IPR041690">
    <property type="entry name" value="Cadherin_5"/>
</dbReference>
<dbReference type="Pfam" id="PF17963">
    <property type="entry name" value="Big_9"/>
    <property type="match status" value="2"/>
</dbReference>